<name>A0A428QWP0_9HYPO</name>
<dbReference type="OrthoDB" id="4723071at2759"/>
<reference evidence="1 2" key="1">
    <citation type="submission" date="2017-06" db="EMBL/GenBank/DDBJ databases">
        <title>Comparative genomic analysis of Ambrosia Fusariam Clade fungi.</title>
        <authorList>
            <person name="Stajich J.E."/>
            <person name="Carrillo J."/>
            <person name="Kijimoto T."/>
            <person name="Eskalen A."/>
            <person name="O'Donnell K."/>
            <person name="Kasson M."/>
        </authorList>
    </citation>
    <scope>NUCLEOTIDE SEQUENCE [LARGE SCALE GENOMIC DNA]</scope>
    <source>
        <strain evidence="1 2">NRRL62584</strain>
    </source>
</reference>
<sequence>MYFQTAIPTPSEEQPCCLVIIRLPSGVCLMQDVGDLFASKIGGAQRMYYRSLLLQTSAVSVVDVAKVGNNPMGPNYDVIVHDNGLDETLTKALHKPESLANVPSEVFMANYPGLLIQGGPREFVPQKAVMIHFTSDPTAQRIAGMMFSGLLSGIGALIKILVA</sequence>
<keyword evidence="2" id="KW-1185">Reference proteome</keyword>
<evidence type="ECO:0000313" key="1">
    <source>
        <dbReference type="EMBL" id="RSL69648.1"/>
    </source>
</evidence>
<dbReference type="AlphaFoldDB" id="A0A428QWP0"/>
<accession>A0A428QWP0</accession>
<organism evidence="1 2">
    <name type="scientific">Fusarium duplospermum</name>
    <dbReference type="NCBI Taxonomy" id="1325734"/>
    <lineage>
        <taxon>Eukaryota</taxon>
        <taxon>Fungi</taxon>
        <taxon>Dikarya</taxon>
        <taxon>Ascomycota</taxon>
        <taxon>Pezizomycotina</taxon>
        <taxon>Sordariomycetes</taxon>
        <taxon>Hypocreomycetidae</taxon>
        <taxon>Hypocreales</taxon>
        <taxon>Nectriaceae</taxon>
        <taxon>Fusarium</taxon>
        <taxon>Fusarium solani species complex</taxon>
    </lineage>
</organism>
<dbReference type="EMBL" id="NKCI01000012">
    <property type="protein sequence ID" value="RSL69648.1"/>
    <property type="molecule type" value="Genomic_DNA"/>
</dbReference>
<proteinExistence type="predicted"/>
<gene>
    <name evidence="1" type="ORF">CEP54_002095</name>
</gene>
<protein>
    <submittedName>
        <fullName evidence="1">Uncharacterized protein</fullName>
    </submittedName>
</protein>
<dbReference type="Proteomes" id="UP000288168">
    <property type="component" value="Unassembled WGS sequence"/>
</dbReference>
<evidence type="ECO:0000313" key="2">
    <source>
        <dbReference type="Proteomes" id="UP000288168"/>
    </source>
</evidence>
<comment type="caution">
    <text evidence="1">The sequence shown here is derived from an EMBL/GenBank/DDBJ whole genome shotgun (WGS) entry which is preliminary data.</text>
</comment>